<gene>
    <name evidence="2" type="ORF">GCM10010411_05280</name>
</gene>
<dbReference type="InterPro" id="IPR011043">
    <property type="entry name" value="Gal_Oxase/kelch_b-propeller"/>
</dbReference>
<dbReference type="SUPFAM" id="SSF50965">
    <property type="entry name" value="Galactose oxidase, central domain"/>
    <property type="match status" value="1"/>
</dbReference>
<evidence type="ECO:0008006" key="4">
    <source>
        <dbReference type="Google" id="ProtNLM"/>
    </source>
</evidence>
<evidence type="ECO:0000313" key="2">
    <source>
        <dbReference type="EMBL" id="GAA2575878.1"/>
    </source>
</evidence>
<keyword evidence="3" id="KW-1185">Reference proteome</keyword>
<keyword evidence="1" id="KW-0732">Signal</keyword>
<comment type="caution">
    <text evidence="2">The sequence shown here is derived from an EMBL/GenBank/DDBJ whole genome shotgun (WGS) entry which is preliminary data.</text>
</comment>
<evidence type="ECO:0000256" key="1">
    <source>
        <dbReference type="SAM" id="SignalP"/>
    </source>
</evidence>
<reference evidence="2 3" key="1">
    <citation type="journal article" date="2019" name="Int. J. Syst. Evol. Microbiol.">
        <title>The Global Catalogue of Microorganisms (GCM) 10K type strain sequencing project: providing services to taxonomists for standard genome sequencing and annotation.</title>
        <authorList>
            <consortium name="The Broad Institute Genomics Platform"/>
            <consortium name="The Broad Institute Genome Sequencing Center for Infectious Disease"/>
            <person name="Wu L."/>
            <person name="Ma J."/>
        </authorList>
    </citation>
    <scope>NUCLEOTIDE SEQUENCE [LARGE SCALE GENOMIC DNA]</scope>
    <source>
        <strain evidence="2 3">JCM 6833</strain>
    </source>
</reference>
<protein>
    <recommendedName>
        <fullName evidence="4">Secreted protein</fullName>
    </recommendedName>
</protein>
<dbReference type="RefSeq" id="WP_344537284.1">
    <property type="nucleotide sequence ID" value="NZ_BAAATD010000001.1"/>
</dbReference>
<evidence type="ECO:0000313" key="3">
    <source>
        <dbReference type="Proteomes" id="UP001501509"/>
    </source>
</evidence>
<accession>A0ABN3PA68</accession>
<proteinExistence type="predicted"/>
<dbReference type="Proteomes" id="UP001501509">
    <property type="component" value="Unassembled WGS sequence"/>
</dbReference>
<organism evidence="2 3">
    <name type="scientific">Actinomadura fulvescens</name>
    <dbReference type="NCBI Taxonomy" id="46160"/>
    <lineage>
        <taxon>Bacteria</taxon>
        <taxon>Bacillati</taxon>
        <taxon>Actinomycetota</taxon>
        <taxon>Actinomycetes</taxon>
        <taxon>Streptosporangiales</taxon>
        <taxon>Thermomonosporaceae</taxon>
        <taxon>Actinomadura</taxon>
    </lineage>
</organism>
<feature type="signal peptide" evidence="1">
    <location>
        <begin position="1"/>
        <end position="39"/>
    </location>
</feature>
<feature type="chain" id="PRO_5045746795" description="Secreted protein" evidence="1">
    <location>
        <begin position="40"/>
        <end position="390"/>
    </location>
</feature>
<dbReference type="PROSITE" id="PS51318">
    <property type="entry name" value="TAT"/>
    <property type="match status" value="1"/>
</dbReference>
<dbReference type="InterPro" id="IPR006311">
    <property type="entry name" value="TAT_signal"/>
</dbReference>
<name>A0ABN3PA68_9ACTN</name>
<sequence length="390" mass="42117">MSEQHTASSPVSRRRAITIALAAGAGTSLTLGASTSASAKPRLAPPTGQWNDVPIPTGTPPQLFGVAAPTPRHAFAIGQHSWEEKEVTTALHWNGREWLHKDVPPIQWNWFIDMAAAGPRAAWVTGLTLRQQLPAGLYWNGTRWREVPIPRTGTGGIASLPAVAAEPGGTAWAVLSEGRAAGECSVLRFERGAWVRKATPELPEGAELVTIAVRSPRDVWVGAADPYSDGESFTFHWDGRSWTRQNMPGSTVPFWGAMDILPVSRREVWAYVGGGSSVQQLFRLNGDTWTKVTDVPRLGMFPMPYGGSLVSDRNGGLWLPALGEGVGVGQTGYLHWDGTAWSRALGPARDRSVGFVEARDMVAIPGTRSMWAVGVQGTGVKPFIERFDPR</sequence>
<dbReference type="EMBL" id="BAAATD010000001">
    <property type="protein sequence ID" value="GAA2575878.1"/>
    <property type="molecule type" value="Genomic_DNA"/>
</dbReference>